<proteinExistence type="predicted"/>
<keyword evidence="3 6" id="KW-1133">Transmembrane helix</keyword>
<keyword evidence="8" id="KW-1185">Reference proteome</keyword>
<dbReference type="PANTHER" id="PTHR11785">
    <property type="entry name" value="AMINO ACID TRANSPORTER"/>
    <property type="match status" value="1"/>
</dbReference>
<sequence>MPHHLTHVEPLNPCQVVVVYVEPLHIAVSSYSTSSSWSTTCRANQYNATSRLRRHQARPLPAGIHLPSCRVVLDGQKRGIFVSPKGVLVHARSVGLSLIIWVGAAILASLTAINYIELGTSIPESGAEFAYVTFVGWDPIAFSFLWLSTLVQSSSSAATLALTFGEYIMVAIDPLVCTSDVNHRFAVLLLAYGLLLFTALMNMFSLSKIAARIQMASMVAKIAALIIIIVIGLYCMIFKGDTQHFSKDYAFEGSNWSPAQIVLALYQGNWAYAGYTILNYGMEDVQIKNFKRTVPLAVVSGLLITAAVYVLTNVAYFSVLTPQQILNSTAVATTFSQETVGSFSYVMPALIAVLMIGSSNAEIFAWSRYIQAGARRGMMPTMFALIHPDNDSPRVAVLFHVLLSMAFCLIGNVYELVNYVTVIALLTTMFSVGALSYIKWKKMPVSVNAVKFSIFWPILNFVVNIALLVIPIVVEPVKSAIGFGLFILGIVVYFLLVRPKRKIPLLMKLNALSTFVCQQIFWTVVEAAPTYEKERDSTVSEKDTSTPVDNQTSRKITDTASSITSSKLSRRSTNVIHDSSAIKL</sequence>
<reference evidence="7 8" key="1">
    <citation type="submission" date="2023-08" db="EMBL/GenBank/DDBJ databases">
        <title>A Necator americanus chromosomal reference genome.</title>
        <authorList>
            <person name="Ilik V."/>
            <person name="Petrzelkova K.J."/>
            <person name="Pardy F."/>
            <person name="Fuh T."/>
            <person name="Niatou-Singa F.S."/>
            <person name="Gouil Q."/>
            <person name="Baker L."/>
            <person name="Ritchie M.E."/>
            <person name="Jex A.R."/>
            <person name="Gazzola D."/>
            <person name="Li H."/>
            <person name="Toshio Fujiwara R."/>
            <person name="Zhan B."/>
            <person name="Aroian R.V."/>
            <person name="Pafco B."/>
            <person name="Schwarz E.M."/>
        </authorList>
    </citation>
    <scope>NUCLEOTIDE SEQUENCE [LARGE SCALE GENOMIC DNA]</scope>
    <source>
        <strain evidence="7 8">Aroian</strain>
        <tissue evidence="7">Whole animal</tissue>
    </source>
</reference>
<protein>
    <recommendedName>
        <fullName evidence="9">Amino acid permease</fullName>
    </recommendedName>
</protein>
<dbReference type="PANTHER" id="PTHR11785:SF117">
    <property type="entry name" value="AMINO ACID TRANSPORTER"/>
    <property type="match status" value="1"/>
</dbReference>
<evidence type="ECO:0000256" key="5">
    <source>
        <dbReference type="SAM" id="MobiDB-lite"/>
    </source>
</evidence>
<feature type="region of interest" description="Disordered" evidence="5">
    <location>
        <begin position="535"/>
        <end position="565"/>
    </location>
</feature>
<evidence type="ECO:0000256" key="2">
    <source>
        <dbReference type="ARBA" id="ARBA00022692"/>
    </source>
</evidence>
<keyword evidence="4 6" id="KW-0472">Membrane</keyword>
<feature type="transmembrane region" description="Helical" evidence="6">
    <location>
        <begin position="452"/>
        <end position="474"/>
    </location>
</feature>
<feature type="compositionally biased region" description="Polar residues" evidence="5">
    <location>
        <begin position="545"/>
        <end position="560"/>
    </location>
</feature>
<evidence type="ECO:0008006" key="9">
    <source>
        <dbReference type="Google" id="ProtNLM"/>
    </source>
</evidence>
<dbReference type="InterPro" id="IPR002293">
    <property type="entry name" value="AA/rel_permease1"/>
</dbReference>
<feature type="transmembrane region" description="Helical" evidence="6">
    <location>
        <begin position="420"/>
        <end position="440"/>
    </location>
</feature>
<organism evidence="7 8">
    <name type="scientific">Necator americanus</name>
    <name type="common">Human hookworm</name>
    <dbReference type="NCBI Taxonomy" id="51031"/>
    <lineage>
        <taxon>Eukaryota</taxon>
        <taxon>Metazoa</taxon>
        <taxon>Ecdysozoa</taxon>
        <taxon>Nematoda</taxon>
        <taxon>Chromadorea</taxon>
        <taxon>Rhabditida</taxon>
        <taxon>Rhabditina</taxon>
        <taxon>Rhabditomorpha</taxon>
        <taxon>Strongyloidea</taxon>
        <taxon>Ancylostomatidae</taxon>
        <taxon>Bunostominae</taxon>
        <taxon>Necator</taxon>
    </lineage>
</organism>
<evidence type="ECO:0000256" key="4">
    <source>
        <dbReference type="ARBA" id="ARBA00023136"/>
    </source>
</evidence>
<dbReference type="EMBL" id="JAVFWL010000004">
    <property type="protein sequence ID" value="KAK6750870.1"/>
    <property type="molecule type" value="Genomic_DNA"/>
</dbReference>
<feature type="transmembrane region" description="Helical" evidence="6">
    <location>
        <begin position="184"/>
        <end position="206"/>
    </location>
</feature>
<gene>
    <name evidence="7" type="primary">Necator_chrIV.g15984</name>
    <name evidence="7" type="ORF">RB195_002688</name>
</gene>
<evidence type="ECO:0000313" key="8">
    <source>
        <dbReference type="Proteomes" id="UP001303046"/>
    </source>
</evidence>
<feature type="transmembrane region" description="Helical" evidence="6">
    <location>
        <begin position="345"/>
        <end position="366"/>
    </location>
</feature>
<feature type="transmembrane region" description="Helical" evidence="6">
    <location>
        <begin position="218"/>
        <end position="239"/>
    </location>
</feature>
<evidence type="ECO:0000256" key="1">
    <source>
        <dbReference type="ARBA" id="ARBA00004141"/>
    </source>
</evidence>
<comment type="subcellular location">
    <subcellularLocation>
        <location evidence="1">Membrane</location>
        <topology evidence="1">Multi-pass membrane protein</topology>
    </subcellularLocation>
</comment>
<comment type="caution">
    <text evidence="7">The sequence shown here is derived from an EMBL/GenBank/DDBJ whole genome shotgun (WGS) entry which is preliminary data.</text>
</comment>
<dbReference type="Pfam" id="PF13520">
    <property type="entry name" value="AA_permease_2"/>
    <property type="match status" value="1"/>
</dbReference>
<keyword evidence="2 6" id="KW-0812">Transmembrane</keyword>
<feature type="transmembrane region" description="Helical" evidence="6">
    <location>
        <begin position="94"/>
        <end position="116"/>
    </location>
</feature>
<name>A0ABR1DLL6_NECAM</name>
<evidence type="ECO:0000313" key="7">
    <source>
        <dbReference type="EMBL" id="KAK6750870.1"/>
    </source>
</evidence>
<evidence type="ECO:0000256" key="3">
    <source>
        <dbReference type="ARBA" id="ARBA00022989"/>
    </source>
</evidence>
<dbReference type="InterPro" id="IPR050598">
    <property type="entry name" value="AminoAcid_Transporter"/>
</dbReference>
<feature type="transmembrane region" description="Helical" evidence="6">
    <location>
        <begin position="128"/>
        <end position="147"/>
    </location>
</feature>
<dbReference type="Gene3D" id="1.20.1740.10">
    <property type="entry name" value="Amino acid/polyamine transporter I"/>
    <property type="match status" value="1"/>
</dbReference>
<evidence type="ECO:0000256" key="6">
    <source>
        <dbReference type="SAM" id="Phobius"/>
    </source>
</evidence>
<feature type="compositionally biased region" description="Basic and acidic residues" evidence="5">
    <location>
        <begin position="535"/>
        <end position="544"/>
    </location>
</feature>
<feature type="transmembrane region" description="Helical" evidence="6">
    <location>
        <begin position="259"/>
        <end position="282"/>
    </location>
</feature>
<dbReference type="Proteomes" id="UP001303046">
    <property type="component" value="Unassembled WGS sequence"/>
</dbReference>
<feature type="transmembrane region" description="Helical" evidence="6">
    <location>
        <begin position="395"/>
        <end position="414"/>
    </location>
</feature>
<feature type="transmembrane region" description="Helical" evidence="6">
    <location>
        <begin position="480"/>
        <end position="497"/>
    </location>
</feature>
<feature type="transmembrane region" description="Helical" evidence="6">
    <location>
        <begin position="294"/>
        <end position="319"/>
    </location>
</feature>
<accession>A0ABR1DLL6</accession>